<dbReference type="PANTHER" id="PTHR30531:SF12">
    <property type="entry name" value="FLAGELLAR BIOSYNTHETIC PROTEIN FLHB"/>
    <property type="match status" value="1"/>
</dbReference>
<gene>
    <name evidence="13 15" type="primary">flhB</name>
    <name evidence="15" type="ORF">EV102420_10_01260</name>
</gene>
<dbReference type="AlphaFoldDB" id="A0A090V4Z9"/>
<evidence type="ECO:0000313" key="15">
    <source>
        <dbReference type="EMBL" id="GAL58344.1"/>
    </source>
</evidence>
<protein>
    <recommendedName>
        <fullName evidence="3 13">Flagellar biosynthetic protein FlhB</fullName>
    </recommendedName>
</protein>
<feature type="compositionally biased region" description="Basic and acidic residues" evidence="14">
    <location>
        <begin position="9"/>
        <end position="26"/>
    </location>
</feature>
<evidence type="ECO:0000256" key="9">
    <source>
        <dbReference type="ARBA" id="ARBA00022989"/>
    </source>
</evidence>
<keyword evidence="6 13" id="KW-0812">Transmembrane</keyword>
<evidence type="ECO:0000256" key="3">
    <source>
        <dbReference type="ARBA" id="ARBA00021622"/>
    </source>
</evidence>
<keyword evidence="15" id="KW-0969">Cilium</keyword>
<dbReference type="OrthoDB" id="9807950at2"/>
<keyword evidence="4 13" id="KW-0813">Transport</keyword>
<evidence type="ECO:0000256" key="10">
    <source>
        <dbReference type="ARBA" id="ARBA00023136"/>
    </source>
</evidence>
<comment type="caution">
    <text evidence="15">The sequence shown here is derived from an EMBL/GenBank/DDBJ whole genome shotgun (WGS) entry which is preliminary data.</text>
</comment>
<evidence type="ECO:0000256" key="13">
    <source>
        <dbReference type="RuleBase" id="RU364091"/>
    </source>
</evidence>
<keyword evidence="10 13" id="KW-0472">Membrane</keyword>
<feature type="transmembrane region" description="Helical" evidence="13">
    <location>
        <begin position="186"/>
        <end position="214"/>
    </location>
</feature>
<evidence type="ECO:0000256" key="14">
    <source>
        <dbReference type="SAM" id="MobiDB-lite"/>
    </source>
</evidence>
<dbReference type="Proteomes" id="UP000029462">
    <property type="component" value="Unassembled WGS sequence"/>
</dbReference>
<evidence type="ECO:0000256" key="1">
    <source>
        <dbReference type="ARBA" id="ARBA00004651"/>
    </source>
</evidence>
<dbReference type="STRING" id="1115515.EV102420_10_01260"/>
<keyword evidence="16" id="KW-1185">Reference proteome</keyword>
<name>A0A090V4Z9_PSEVU</name>
<comment type="subcellular location">
    <subcellularLocation>
        <location evidence="1">Cell membrane</location>
        <topology evidence="1">Multi-pass membrane protein</topology>
    </subcellularLocation>
</comment>
<comment type="function">
    <text evidence="12 13">Required for formation of the rod structure in the basal body of the flagellar apparatus. Together with FliI and FliH, may constitute the export apparatus of flagellin.</text>
</comment>
<evidence type="ECO:0000256" key="4">
    <source>
        <dbReference type="ARBA" id="ARBA00022448"/>
    </source>
</evidence>
<dbReference type="GO" id="GO:0009306">
    <property type="term" value="P:protein secretion"/>
    <property type="evidence" value="ECO:0007669"/>
    <property type="project" value="InterPro"/>
</dbReference>
<accession>A0A090V4Z9</accession>
<sequence length="384" mass="42134">MAEEDNEDKTEAPTPHRLEKAREEGQVPRSKELTSLLILVVGICVIWIGGESLARRLAGLLSSGLRFDHGIVNDPQLILGQTVLLIKEAMIALLPLITGVVLVALIAPILLGGLVFSGKSLQFQFSKLNPLSGLKRLFSAQVGAELVKAVLKAVLMGGVAGLYLTHKWPEMMRLMSESPLTAMSNALNLVGLCVLLVVLGIIPMVGFDVIWQIYSHIKKLRMSRQDIRDEHKQSEGDPHVKGRIRQMQRAAARRRMMADVPKANVVVTNPTHYAVALLYDENKMSAPKVLAKGAGLVALRIREIAAENRIPLLEAPPLARALYRHADVGQQIPGQLYAAVAEVLAWVWQLKRWKLAGGQAPVKPANLPVPEALDFMNDEKDTDE</sequence>
<evidence type="ECO:0000256" key="7">
    <source>
        <dbReference type="ARBA" id="ARBA00022795"/>
    </source>
</evidence>
<dbReference type="GO" id="GO:0044780">
    <property type="term" value="P:bacterial-type flagellum assembly"/>
    <property type="evidence" value="ECO:0007669"/>
    <property type="project" value="InterPro"/>
</dbReference>
<keyword evidence="8 13" id="KW-0653">Protein transport</keyword>
<dbReference type="SUPFAM" id="SSF160544">
    <property type="entry name" value="EscU C-terminal domain-like"/>
    <property type="match status" value="1"/>
</dbReference>
<dbReference type="Gene3D" id="6.10.250.2080">
    <property type="match status" value="1"/>
</dbReference>
<feature type="transmembrane region" description="Helical" evidence="13">
    <location>
        <begin position="89"/>
        <end position="116"/>
    </location>
</feature>
<dbReference type="PANTHER" id="PTHR30531">
    <property type="entry name" value="FLAGELLAR BIOSYNTHETIC PROTEIN FLHB"/>
    <property type="match status" value="1"/>
</dbReference>
<keyword evidence="7 13" id="KW-1005">Bacterial flagellum biogenesis</keyword>
<comment type="similarity">
    <text evidence="2 13">Belongs to the type III secretion exporter family.</text>
</comment>
<proteinExistence type="inferred from homology"/>
<evidence type="ECO:0000256" key="11">
    <source>
        <dbReference type="ARBA" id="ARBA00023225"/>
    </source>
</evidence>
<organism evidence="15 16">
    <name type="scientific">Pseudescherichia vulneris NBRC 102420</name>
    <dbReference type="NCBI Taxonomy" id="1115515"/>
    <lineage>
        <taxon>Bacteria</taxon>
        <taxon>Pseudomonadati</taxon>
        <taxon>Pseudomonadota</taxon>
        <taxon>Gammaproteobacteria</taxon>
        <taxon>Enterobacterales</taxon>
        <taxon>Enterobacteriaceae</taxon>
        <taxon>Pseudescherichia</taxon>
    </lineage>
</organism>
<dbReference type="RefSeq" id="WP_042391376.1">
    <property type="nucleotide sequence ID" value="NZ_BBMZ01000010.1"/>
</dbReference>
<dbReference type="Gene3D" id="3.40.1690.10">
    <property type="entry name" value="secretion proteins EscU"/>
    <property type="match status" value="1"/>
</dbReference>
<dbReference type="FunFam" id="3.40.1690.10:FF:000001">
    <property type="entry name" value="Flagellar biosynthetic protein FlhB"/>
    <property type="match status" value="1"/>
</dbReference>
<dbReference type="GO" id="GO:0005886">
    <property type="term" value="C:plasma membrane"/>
    <property type="evidence" value="ECO:0007669"/>
    <property type="project" value="UniProtKB-SubCell"/>
</dbReference>
<evidence type="ECO:0000256" key="8">
    <source>
        <dbReference type="ARBA" id="ARBA00022927"/>
    </source>
</evidence>
<evidence type="ECO:0000256" key="6">
    <source>
        <dbReference type="ARBA" id="ARBA00022692"/>
    </source>
</evidence>
<dbReference type="eggNOG" id="COG1377">
    <property type="taxonomic scope" value="Bacteria"/>
</dbReference>
<evidence type="ECO:0000256" key="5">
    <source>
        <dbReference type="ARBA" id="ARBA00022475"/>
    </source>
</evidence>
<evidence type="ECO:0000256" key="12">
    <source>
        <dbReference type="ARBA" id="ARBA00025078"/>
    </source>
</evidence>
<dbReference type="NCBIfam" id="TIGR00328">
    <property type="entry name" value="flhB"/>
    <property type="match status" value="1"/>
</dbReference>
<dbReference type="PRINTS" id="PR00950">
    <property type="entry name" value="TYPE3IMSPROT"/>
</dbReference>
<reference evidence="15 16" key="1">
    <citation type="submission" date="2014-09" db="EMBL/GenBank/DDBJ databases">
        <title>Whole genome shotgun sequence of Escherichia vulneris NBRC 102420.</title>
        <authorList>
            <person name="Yoshida Y."/>
            <person name="Hosoyama A."/>
            <person name="Tsuchikane K."/>
            <person name="Ohji S."/>
            <person name="Ichikawa N."/>
            <person name="Kimura A."/>
            <person name="Yamazoe A."/>
            <person name="Ezaki T."/>
            <person name="Fujita N."/>
        </authorList>
    </citation>
    <scope>NUCLEOTIDE SEQUENCE [LARGE SCALE GENOMIC DNA]</scope>
    <source>
        <strain evidence="15 16">NBRC 102420</strain>
    </source>
</reference>
<evidence type="ECO:0000256" key="2">
    <source>
        <dbReference type="ARBA" id="ARBA00010690"/>
    </source>
</evidence>
<dbReference type="InterPro" id="IPR006135">
    <property type="entry name" value="T3SS_substrate_exporter"/>
</dbReference>
<dbReference type="InterPro" id="IPR006136">
    <property type="entry name" value="FlhB"/>
</dbReference>
<evidence type="ECO:0000313" key="16">
    <source>
        <dbReference type="Proteomes" id="UP000029462"/>
    </source>
</evidence>
<keyword evidence="9 13" id="KW-1133">Transmembrane helix</keyword>
<feature type="transmembrane region" description="Helical" evidence="13">
    <location>
        <begin position="33"/>
        <end position="50"/>
    </location>
</feature>
<keyword evidence="15" id="KW-0966">Cell projection</keyword>
<dbReference type="EMBL" id="BBMZ01000010">
    <property type="protein sequence ID" value="GAL58344.1"/>
    <property type="molecule type" value="Genomic_DNA"/>
</dbReference>
<keyword evidence="15" id="KW-0282">Flagellum</keyword>
<keyword evidence="11 13" id="KW-1006">Bacterial flagellum protein export</keyword>
<feature type="region of interest" description="Disordered" evidence="14">
    <location>
        <begin position="1"/>
        <end position="26"/>
    </location>
</feature>
<dbReference type="Pfam" id="PF01312">
    <property type="entry name" value="Bac_export_2"/>
    <property type="match status" value="1"/>
</dbReference>
<feature type="transmembrane region" description="Helical" evidence="13">
    <location>
        <begin position="137"/>
        <end position="166"/>
    </location>
</feature>
<dbReference type="InterPro" id="IPR029025">
    <property type="entry name" value="T3SS_substrate_exporter_C"/>
</dbReference>
<keyword evidence="5 13" id="KW-1003">Cell membrane</keyword>